<protein>
    <submittedName>
        <fullName evidence="2">Uncharacterized protein</fullName>
    </submittedName>
</protein>
<evidence type="ECO:0000313" key="2">
    <source>
        <dbReference type="EMBL" id="GMA90390.1"/>
    </source>
</evidence>
<feature type="transmembrane region" description="Helical" evidence="1">
    <location>
        <begin position="103"/>
        <end position="126"/>
    </location>
</feature>
<feature type="transmembrane region" description="Helical" evidence="1">
    <location>
        <begin position="46"/>
        <end position="70"/>
    </location>
</feature>
<organism evidence="2 3">
    <name type="scientific">Homoserinibacter gongjuensis</name>
    <dbReference type="NCBI Taxonomy" id="1162968"/>
    <lineage>
        <taxon>Bacteria</taxon>
        <taxon>Bacillati</taxon>
        <taxon>Actinomycetota</taxon>
        <taxon>Actinomycetes</taxon>
        <taxon>Micrococcales</taxon>
        <taxon>Microbacteriaceae</taxon>
        <taxon>Homoserinibacter</taxon>
    </lineage>
</organism>
<feature type="transmembrane region" description="Helical" evidence="1">
    <location>
        <begin position="76"/>
        <end position="96"/>
    </location>
</feature>
<name>A0ABQ6JQ09_9MICO</name>
<keyword evidence="3" id="KW-1185">Reference proteome</keyword>
<dbReference type="EMBL" id="BSVA01000001">
    <property type="protein sequence ID" value="GMA90390.1"/>
    <property type="molecule type" value="Genomic_DNA"/>
</dbReference>
<sequence>MSDPSMGPERPGLEIFDVRSDAAELIVPELEPDDVLARRPRWPGALAGGLAILMVITWAVALACSLAGLLELGVGLSYSAIGLSVFAVLAGIVAVVANWGRGWGIAAIAVGVLLNPVVLLYLLTWIGAL</sequence>
<keyword evidence="1" id="KW-1133">Transmembrane helix</keyword>
<dbReference type="Proteomes" id="UP001157069">
    <property type="component" value="Unassembled WGS sequence"/>
</dbReference>
<dbReference type="RefSeq" id="WP_284298111.1">
    <property type="nucleotide sequence ID" value="NZ_BSVA01000001.1"/>
</dbReference>
<evidence type="ECO:0000256" key="1">
    <source>
        <dbReference type="SAM" id="Phobius"/>
    </source>
</evidence>
<comment type="caution">
    <text evidence="2">The sequence shown here is derived from an EMBL/GenBank/DDBJ whole genome shotgun (WGS) entry which is preliminary data.</text>
</comment>
<accession>A0ABQ6JQ09</accession>
<reference evidence="3" key="1">
    <citation type="journal article" date="2019" name="Int. J. Syst. Evol. Microbiol.">
        <title>The Global Catalogue of Microorganisms (GCM) 10K type strain sequencing project: providing services to taxonomists for standard genome sequencing and annotation.</title>
        <authorList>
            <consortium name="The Broad Institute Genomics Platform"/>
            <consortium name="The Broad Institute Genome Sequencing Center for Infectious Disease"/>
            <person name="Wu L."/>
            <person name="Ma J."/>
        </authorList>
    </citation>
    <scope>NUCLEOTIDE SEQUENCE [LARGE SCALE GENOMIC DNA]</scope>
    <source>
        <strain evidence="3">NBRC 108755</strain>
    </source>
</reference>
<evidence type="ECO:0000313" key="3">
    <source>
        <dbReference type="Proteomes" id="UP001157069"/>
    </source>
</evidence>
<keyword evidence="1" id="KW-0812">Transmembrane</keyword>
<keyword evidence="1" id="KW-0472">Membrane</keyword>
<proteinExistence type="predicted"/>
<gene>
    <name evidence="2" type="ORF">GCM10025869_09190</name>
</gene>